<evidence type="ECO:0000256" key="2">
    <source>
        <dbReference type="ARBA" id="ARBA00022801"/>
    </source>
</evidence>
<dbReference type="PRINTS" id="PR00719">
    <property type="entry name" value="LMWPTPASE"/>
</dbReference>
<accession>A0A7V3UZT1</accession>
<evidence type="ECO:0000256" key="4">
    <source>
        <dbReference type="PIRSR" id="PIRSR617867-1"/>
    </source>
</evidence>
<dbReference type="SMART" id="SM00226">
    <property type="entry name" value="LMWPc"/>
    <property type="match status" value="1"/>
</dbReference>
<dbReference type="InterPro" id="IPR036196">
    <property type="entry name" value="Ptyr_pPase_sf"/>
</dbReference>
<dbReference type="SUPFAM" id="SSF52788">
    <property type="entry name" value="Phosphotyrosine protein phosphatases I"/>
    <property type="match status" value="1"/>
</dbReference>
<dbReference type="Gene3D" id="3.40.50.2300">
    <property type="match status" value="1"/>
</dbReference>
<dbReference type="Pfam" id="PF01451">
    <property type="entry name" value="LMWPc"/>
    <property type="match status" value="1"/>
</dbReference>
<comment type="caution">
    <text evidence="6">The sequence shown here is derived from an EMBL/GenBank/DDBJ whole genome shotgun (WGS) entry which is preliminary data.</text>
</comment>
<evidence type="ECO:0000256" key="1">
    <source>
        <dbReference type="ARBA" id="ARBA00011063"/>
    </source>
</evidence>
<reference evidence="6" key="1">
    <citation type="journal article" date="2020" name="mSystems">
        <title>Genome- and Community-Level Interaction Insights into Carbon Utilization and Element Cycling Functions of Hydrothermarchaeota in Hydrothermal Sediment.</title>
        <authorList>
            <person name="Zhou Z."/>
            <person name="Liu Y."/>
            <person name="Xu W."/>
            <person name="Pan J."/>
            <person name="Luo Z.H."/>
            <person name="Li M."/>
        </authorList>
    </citation>
    <scope>NUCLEOTIDE SEQUENCE [LARGE SCALE GENOMIC DNA]</scope>
    <source>
        <strain evidence="6">SpSt-914</strain>
    </source>
</reference>
<name>A0A7V3UZT1_UNCW3</name>
<keyword evidence="2" id="KW-0378">Hydrolase</keyword>
<feature type="domain" description="Phosphotyrosine protein phosphatase I" evidence="5">
    <location>
        <begin position="8"/>
        <end position="148"/>
    </location>
</feature>
<evidence type="ECO:0000313" key="6">
    <source>
        <dbReference type="EMBL" id="HGD13459.1"/>
    </source>
</evidence>
<proteinExistence type="inferred from homology"/>
<gene>
    <name evidence="6" type="ORF">ENX16_05210</name>
</gene>
<dbReference type="InterPro" id="IPR050438">
    <property type="entry name" value="LMW_PTPase"/>
</dbReference>
<feature type="active site" description="Nucleophile" evidence="4">
    <location>
        <position position="14"/>
    </location>
</feature>
<evidence type="ECO:0000259" key="5">
    <source>
        <dbReference type="SMART" id="SM00226"/>
    </source>
</evidence>
<dbReference type="GO" id="GO:0004725">
    <property type="term" value="F:protein tyrosine phosphatase activity"/>
    <property type="evidence" value="ECO:0007669"/>
    <property type="project" value="InterPro"/>
</dbReference>
<dbReference type="EMBL" id="DTMZ01000119">
    <property type="protein sequence ID" value="HGD13459.1"/>
    <property type="molecule type" value="Genomic_DNA"/>
</dbReference>
<keyword evidence="3" id="KW-0904">Protein phosphatase</keyword>
<protein>
    <submittedName>
        <fullName evidence="6">Low molecular weight phosphotyrosine protein phosphatase</fullName>
    </submittedName>
</protein>
<dbReference type="PANTHER" id="PTHR11717">
    <property type="entry name" value="LOW MOLECULAR WEIGHT PROTEIN TYROSINE PHOSPHATASE"/>
    <property type="match status" value="1"/>
</dbReference>
<evidence type="ECO:0000256" key="3">
    <source>
        <dbReference type="ARBA" id="ARBA00022912"/>
    </source>
</evidence>
<sequence>MINPKPVFKVLIVCTGNSCRSPLAAALLRREVEHLPVAVDSAGLVAVNGAPASALAQQVALELGVDISNHQAKLLDQEMVKNADLILVMETAQWESIIQLDPAAAPKIRLLGGYPEREVEIEDPIGKSIDFYRQTALLLKAGVIKVGRGIKAQFSKR</sequence>
<feature type="active site" description="Proton donor" evidence="4">
    <location>
        <position position="123"/>
    </location>
</feature>
<dbReference type="PANTHER" id="PTHR11717:SF31">
    <property type="entry name" value="LOW MOLECULAR WEIGHT PROTEIN-TYROSINE-PHOSPHATASE ETP-RELATED"/>
    <property type="match status" value="1"/>
</dbReference>
<comment type="similarity">
    <text evidence="1">Belongs to the low molecular weight phosphotyrosine protein phosphatase family.</text>
</comment>
<organism evidence="6">
    <name type="scientific">candidate division WOR-3 bacterium</name>
    <dbReference type="NCBI Taxonomy" id="2052148"/>
    <lineage>
        <taxon>Bacteria</taxon>
        <taxon>Bacteria division WOR-3</taxon>
    </lineage>
</organism>
<dbReference type="InterPro" id="IPR023485">
    <property type="entry name" value="Ptyr_pPase"/>
</dbReference>
<dbReference type="InterPro" id="IPR017867">
    <property type="entry name" value="Tyr_phospatase_low_mol_wt"/>
</dbReference>
<feature type="active site" evidence="4">
    <location>
        <position position="20"/>
    </location>
</feature>
<dbReference type="AlphaFoldDB" id="A0A7V3UZT1"/>